<dbReference type="GeneID" id="33558829"/>
<organism evidence="3 4">
    <name type="scientific">Kockovaella imperatae</name>
    <dbReference type="NCBI Taxonomy" id="4999"/>
    <lineage>
        <taxon>Eukaryota</taxon>
        <taxon>Fungi</taxon>
        <taxon>Dikarya</taxon>
        <taxon>Basidiomycota</taxon>
        <taxon>Agaricomycotina</taxon>
        <taxon>Tremellomycetes</taxon>
        <taxon>Tremellales</taxon>
        <taxon>Cuniculitremaceae</taxon>
        <taxon>Kockovaella</taxon>
    </lineage>
</organism>
<dbReference type="STRING" id="4999.A0A1Y1U8I0"/>
<proteinExistence type="predicted"/>
<keyword evidence="4" id="KW-1185">Reference proteome</keyword>
<protein>
    <submittedName>
        <fullName evidence="3">Uncharacterized protein</fullName>
    </submittedName>
</protein>
<feature type="transmembrane region" description="Helical" evidence="2">
    <location>
        <begin position="101"/>
        <end position="127"/>
    </location>
</feature>
<reference evidence="3 4" key="1">
    <citation type="submission" date="2017-03" db="EMBL/GenBank/DDBJ databases">
        <title>Widespread Adenine N6-methylation of Active Genes in Fungi.</title>
        <authorList>
            <consortium name="DOE Joint Genome Institute"/>
            <person name="Mondo S.J."/>
            <person name="Dannebaum R.O."/>
            <person name="Kuo R.C."/>
            <person name="Louie K.B."/>
            <person name="Bewick A.J."/>
            <person name="Labutti K."/>
            <person name="Haridas S."/>
            <person name="Kuo A."/>
            <person name="Salamov A."/>
            <person name="Ahrendt S.R."/>
            <person name="Lau R."/>
            <person name="Bowen B.P."/>
            <person name="Lipzen A."/>
            <person name="Sullivan W."/>
            <person name="Andreopoulos W.B."/>
            <person name="Clum A."/>
            <person name="Lindquist E."/>
            <person name="Daum C."/>
            <person name="Northen T.R."/>
            <person name="Ramamoorthy G."/>
            <person name="Schmitz R.J."/>
            <person name="Gryganskyi A."/>
            <person name="Culley D."/>
            <person name="Magnuson J."/>
            <person name="James T.Y."/>
            <person name="O'Malley M.A."/>
            <person name="Stajich J.E."/>
            <person name="Spatafora J.W."/>
            <person name="Visel A."/>
            <person name="Grigoriev I.V."/>
        </authorList>
    </citation>
    <scope>NUCLEOTIDE SEQUENCE [LARGE SCALE GENOMIC DNA]</scope>
    <source>
        <strain evidence="3 4">NRRL Y-17943</strain>
    </source>
</reference>
<dbReference type="AlphaFoldDB" id="A0A1Y1U8I0"/>
<accession>A0A1Y1U8I0</accession>
<evidence type="ECO:0000313" key="4">
    <source>
        <dbReference type="Proteomes" id="UP000193218"/>
    </source>
</evidence>
<dbReference type="RefSeq" id="XP_021868600.1">
    <property type="nucleotide sequence ID" value="XM_022017020.1"/>
</dbReference>
<feature type="transmembrane region" description="Helical" evidence="2">
    <location>
        <begin position="37"/>
        <end position="56"/>
    </location>
</feature>
<feature type="transmembrane region" description="Helical" evidence="2">
    <location>
        <begin position="299"/>
        <end position="320"/>
    </location>
</feature>
<evidence type="ECO:0000313" key="3">
    <source>
        <dbReference type="EMBL" id="ORX34322.1"/>
    </source>
</evidence>
<dbReference type="Proteomes" id="UP000193218">
    <property type="component" value="Unassembled WGS sequence"/>
</dbReference>
<feature type="transmembrane region" description="Helical" evidence="2">
    <location>
        <begin position="62"/>
        <end position="89"/>
    </location>
</feature>
<evidence type="ECO:0000256" key="1">
    <source>
        <dbReference type="SAM" id="MobiDB-lite"/>
    </source>
</evidence>
<dbReference type="InParanoid" id="A0A1Y1U8I0"/>
<keyword evidence="2" id="KW-1133">Transmembrane helix</keyword>
<feature type="transmembrane region" description="Helical" evidence="2">
    <location>
        <begin position="171"/>
        <end position="192"/>
    </location>
</feature>
<sequence>MTVYSDQATEDETMTEKPPSMEDDSPVQTRQFLRSICVSRIALAICLPICLAVQVLHLKKNLIGGVMLVADAVGLACVVCAMIAHILSMKPRIERLQRHRIYCYLVFIAILVALILQPIIIAIRVLTTHKALPVERIDIARYAVLSITLIIGGSLRRGPKMCHEAEDRANVFDWSGSSILSFIGLFYVWPLVTRSWRADQLRPTDLPHLEQTMRQSGLREMLEDTVTGTWTERTLLYAAWKGKISIIISCELVRLAELTLALLLDALRTVASFVQIYSMHEIIDSFQNSAEHDRKYKQLMCVGLFLGSTAEVLLASYLSYVSAM</sequence>
<name>A0A1Y1U8I0_9TREE</name>
<keyword evidence="2" id="KW-0472">Membrane</keyword>
<feature type="region of interest" description="Disordered" evidence="1">
    <location>
        <begin position="1"/>
        <end position="26"/>
    </location>
</feature>
<keyword evidence="2" id="KW-0812">Transmembrane</keyword>
<evidence type="ECO:0000256" key="2">
    <source>
        <dbReference type="SAM" id="Phobius"/>
    </source>
</evidence>
<comment type="caution">
    <text evidence="3">The sequence shown here is derived from an EMBL/GenBank/DDBJ whole genome shotgun (WGS) entry which is preliminary data.</text>
</comment>
<gene>
    <name evidence="3" type="ORF">BD324DRAFT_637552</name>
</gene>
<dbReference type="EMBL" id="NBSH01000015">
    <property type="protein sequence ID" value="ORX34322.1"/>
    <property type="molecule type" value="Genomic_DNA"/>
</dbReference>